<dbReference type="GO" id="GO:0003723">
    <property type="term" value="F:RNA binding"/>
    <property type="evidence" value="ECO:0007669"/>
    <property type="project" value="InterPro"/>
</dbReference>
<sequence>MKLVNIKEEYIQYLQNFSTNVKYNKQEKRPYVGIILEIDHHTYFAPLGSPKAKHLKMKSGLDFIKIRDGRLGVINLNNMLPVPKEFIQKIDFSKYEEKYRILLQDQAYWIQENSKKIQKQGSKLYQFIITRENTIFHTRCNDFKLLEAKALEYLEKQRDISENSWLEKMKKEKHGIER</sequence>
<dbReference type="GO" id="GO:0004521">
    <property type="term" value="F:RNA endonuclease activity"/>
    <property type="evidence" value="ECO:0007669"/>
    <property type="project" value="InterPro"/>
</dbReference>
<dbReference type="RefSeq" id="WP_008800962.1">
    <property type="nucleotide sequence ID" value="NZ_GG657971.1"/>
</dbReference>
<evidence type="ECO:0008006" key="3">
    <source>
        <dbReference type="Google" id="ProtNLM"/>
    </source>
</evidence>
<dbReference type="AlphaFoldDB" id="E5BFK6"/>
<keyword evidence="2" id="KW-1185">Reference proteome</keyword>
<reference evidence="1 2" key="1">
    <citation type="submission" date="2009-02" db="EMBL/GenBank/DDBJ databases">
        <title>The Genome Sequence of Fusobacterium sp. 3_1_5R.</title>
        <authorList>
            <consortium name="The Broad Institute Genome Sequencing Platform"/>
            <person name="Ward D."/>
            <person name="Young S.K."/>
            <person name="Kodira C.D."/>
            <person name="Zeng Q."/>
            <person name="Koehrsen M."/>
            <person name="Alvarado L."/>
            <person name="Berlin A."/>
            <person name="Borenstein D."/>
            <person name="Chen Z."/>
            <person name="Engels R."/>
            <person name="Freedman E."/>
            <person name="Gellesch M."/>
            <person name="Goldberg J."/>
            <person name="Griggs A."/>
            <person name="Gujja S."/>
            <person name="Heiman D."/>
            <person name="Hepburn T."/>
            <person name="Howarth C."/>
            <person name="Jen D."/>
            <person name="Larson L."/>
            <person name="Lewis B."/>
            <person name="Mehta T."/>
            <person name="Park D."/>
            <person name="Pearson M."/>
            <person name="Roberts A."/>
            <person name="Saif S."/>
            <person name="Shea T."/>
            <person name="Shenoy N."/>
            <person name="Sisk P."/>
            <person name="Stolte C."/>
            <person name="Sykes S."/>
            <person name="Walk T."/>
            <person name="White J."/>
            <person name="Yandava C."/>
            <person name="Allen-Vercoe E."/>
            <person name="Strauss J."/>
            <person name="Ambrose C."/>
            <person name="Lander E."/>
            <person name="Nusbaum C."/>
            <person name="Galagan J."/>
            <person name="Birren B."/>
        </authorList>
    </citation>
    <scope>NUCLEOTIDE SEQUENCE [LARGE SCALE GENOMIC DNA]</scope>
    <source>
        <strain evidence="1 2">3_1_5R</strain>
    </source>
</reference>
<accession>E5BFK6</accession>
<dbReference type="EMBL" id="GG657971">
    <property type="protein sequence ID" value="EFS20887.1"/>
    <property type="molecule type" value="Genomic_DNA"/>
</dbReference>
<dbReference type="InterPro" id="IPR025911">
    <property type="entry name" value="ToxN/AbiQ_toxin"/>
</dbReference>
<name>E5BFK6_9FUSO</name>
<dbReference type="HOGENOM" id="CLU_099358_3_0_0"/>
<dbReference type="BioCyc" id="FSP469605-HMP:GTSP-387-MONOMER"/>
<organism evidence="1 2">
    <name type="scientific">Fusobacterium gonidiaformans 3-1-5R</name>
    <dbReference type="NCBI Taxonomy" id="469605"/>
    <lineage>
        <taxon>Bacteria</taxon>
        <taxon>Fusobacteriati</taxon>
        <taxon>Fusobacteriota</taxon>
        <taxon>Fusobacteriia</taxon>
        <taxon>Fusobacteriales</taxon>
        <taxon>Fusobacteriaceae</taxon>
        <taxon>Fusobacterium</taxon>
    </lineage>
</organism>
<dbReference type="Gene3D" id="3.10.129.130">
    <property type="match status" value="1"/>
</dbReference>
<protein>
    <recommendedName>
        <fullName evidence="3">Toxin ToxN, type III toxin-antitoxin system</fullName>
    </recommendedName>
</protein>
<dbReference type="Proteomes" id="UP000002975">
    <property type="component" value="Unassembled WGS sequence"/>
</dbReference>
<evidence type="ECO:0000313" key="2">
    <source>
        <dbReference type="Proteomes" id="UP000002975"/>
    </source>
</evidence>
<dbReference type="Pfam" id="PF13958">
    <property type="entry name" value="ToxN_toxin"/>
    <property type="match status" value="1"/>
</dbReference>
<proteinExistence type="predicted"/>
<gene>
    <name evidence="1" type="ORF">FSBG_00384</name>
</gene>
<evidence type="ECO:0000313" key="1">
    <source>
        <dbReference type="EMBL" id="EFS20887.1"/>
    </source>
</evidence>
<dbReference type="OrthoDB" id="1655812at2"/>
<dbReference type="InterPro" id="IPR053735">
    <property type="entry name" value="Type_III_TA_endoRNase"/>
</dbReference>